<reference evidence="6" key="1">
    <citation type="submission" date="2025-08" db="UniProtKB">
        <authorList>
            <consortium name="RefSeq"/>
        </authorList>
    </citation>
    <scope>IDENTIFICATION</scope>
    <source>
        <tissue evidence="6">Total insect</tissue>
    </source>
</reference>
<dbReference type="GeneID" id="117643980"/>
<dbReference type="PROSITE" id="PS51029">
    <property type="entry name" value="MADF"/>
    <property type="match status" value="1"/>
</dbReference>
<gene>
    <name evidence="6" type="primary">LOC117643980</name>
</gene>
<dbReference type="Pfam" id="PF02944">
    <property type="entry name" value="BESS"/>
    <property type="match status" value="1"/>
</dbReference>
<keyword evidence="1" id="KW-0539">Nucleus</keyword>
<accession>A0A6P8YXU7</accession>
<dbReference type="GO" id="GO:0005634">
    <property type="term" value="C:nucleus"/>
    <property type="evidence" value="ECO:0007669"/>
    <property type="project" value="UniProtKB-SubCell"/>
</dbReference>
<dbReference type="InterPro" id="IPR006578">
    <property type="entry name" value="MADF-dom"/>
</dbReference>
<sequence length="305" mass="33866">MTDVRDAVNDDLRAGARDQRDAARECLPYSDELLVDMVRARSNLFDKGRVDYKDEQTKAQSWEAIATTFGMRVEECQTRWVRLRERFGRELRLHKRGAPPGKEWPLFPRMRWLERFIQPRNSRVCNYKSHAANASASDSSDGVGVGVDVGVEEVAGPSLWTPFKLWSDGDHHANHHPADDGDSRQDMAVDLATHGAHSAATTSPSGPEYPPMADASMYPDPSMDHASMSPPDADFQDAVRRSLSVVAGSLEGIVRHLSADARDAHDPDELFARSLAASLRRLPGTRRSQAKMKLIAAMAEFEDGQ</sequence>
<dbReference type="InParanoid" id="A0A6P8YXU7"/>
<dbReference type="Proteomes" id="UP000515158">
    <property type="component" value="Unplaced"/>
</dbReference>
<dbReference type="InterPro" id="IPR004210">
    <property type="entry name" value="BESS_motif"/>
</dbReference>
<dbReference type="GO" id="GO:0005667">
    <property type="term" value="C:transcription regulator complex"/>
    <property type="evidence" value="ECO:0007669"/>
    <property type="project" value="TreeGrafter"/>
</dbReference>
<evidence type="ECO:0000313" key="5">
    <source>
        <dbReference type="Proteomes" id="UP000515158"/>
    </source>
</evidence>
<dbReference type="PANTHER" id="PTHR12243">
    <property type="entry name" value="MADF DOMAIN TRANSCRIPTION FACTOR"/>
    <property type="match status" value="1"/>
</dbReference>
<organism evidence="6">
    <name type="scientific">Thrips palmi</name>
    <name type="common">Melon thrips</name>
    <dbReference type="NCBI Taxonomy" id="161013"/>
    <lineage>
        <taxon>Eukaryota</taxon>
        <taxon>Metazoa</taxon>
        <taxon>Ecdysozoa</taxon>
        <taxon>Arthropoda</taxon>
        <taxon>Hexapoda</taxon>
        <taxon>Insecta</taxon>
        <taxon>Pterygota</taxon>
        <taxon>Neoptera</taxon>
        <taxon>Paraneoptera</taxon>
        <taxon>Thysanoptera</taxon>
        <taxon>Terebrantia</taxon>
        <taxon>Thripoidea</taxon>
        <taxon>Thripidae</taxon>
        <taxon>Thrips</taxon>
    </lineage>
</organism>
<proteinExistence type="predicted"/>
<evidence type="ECO:0000259" key="3">
    <source>
        <dbReference type="PROSITE" id="PS51029"/>
    </source>
</evidence>
<comment type="subcellular location">
    <subcellularLocation>
        <location evidence="1">Nucleus</location>
    </subcellularLocation>
</comment>
<dbReference type="InterPro" id="IPR039353">
    <property type="entry name" value="TF_Adf1"/>
</dbReference>
<evidence type="ECO:0000313" key="6">
    <source>
        <dbReference type="RefSeq" id="XP_034239057.1"/>
    </source>
</evidence>
<dbReference type="PROSITE" id="PS51031">
    <property type="entry name" value="BESS"/>
    <property type="match status" value="1"/>
</dbReference>
<name>A0A6P8YXU7_THRPL</name>
<evidence type="ECO:0000256" key="2">
    <source>
        <dbReference type="SAM" id="MobiDB-lite"/>
    </source>
</evidence>
<dbReference type="GO" id="GO:0003677">
    <property type="term" value="F:DNA binding"/>
    <property type="evidence" value="ECO:0007669"/>
    <property type="project" value="InterPro"/>
</dbReference>
<dbReference type="OrthoDB" id="8195830at2759"/>
<evidence type="ECO:0000259" key="4">
    <source>
        <dbReference type="PROSITE" id="PS51031"/>
    </source>
</evidence>
<protein>
    <submittedName>
        <fullName evidence="6">Uncharacterized protein LOC117643980</fullName>
    </submittedName>
</protein>
<dbReference type="Pfam" id="PF10545">
    <property type="entry name" value="MADF_DNA_bdg"/>
    <property type="match status" value="1"/>
</dbReference>
<dbReference type="RefSeq" id="XP_034239057.1">
    <property type="nucleotide sequence ID" value="XM_034383166.1"/>
</dbReference>
<feature type="compositionally biased region" description="Low complexity" evidence="2">
    <location>
        <begin position="194"/>
        <end position="206"/>
    </location>
</feature>
<evidence type="ECO:0000256" key="1">
    <source>
        <dbReference type="PROSITE-ProRule" id="PRU00371"/>
    </source>
</evidence>
<dbReference type="SMART" id="SM00595">
    <property type="entry name" value="MADF"/>
    <property type="match status" value="1"/>
</dbReference>
<feature type="domain" description="BESS" evidence="4">
    <location>
        <begin position="265"/>
        <end position="304"/>
    </location>
</feature>
<feature type="domain" description="MADF" evidence="3">
    <location>
        <begin position="33"/>
        <end position="118"/>
    </location>
</feature>
<dbReference type="AlphaFoldDB" id="A0A6P8YXU7"/>
<keyword evidence="5" id="KW-1185">Reference proteome</keyword>
<dbReference type="PANTHER" id="PTHR12243:SF60">
    <property type="entry name" value="SI:CH211-15D5.12-RELATED"/>
    <property type="match status" value="1"/>
</dbReference>
<dbReference type="KEGG" id="tpal:117643980"/>
<dbReference type="GO" id="GO:0006357">
    <property type="term" value="P:regulation of transcription by RNA polymerase II"/>
    <property type="evidence" value="ECO:0007669"/>
    <property type="project" value="TreeGrafter"/>
</dbReference>
<feature type="region of interest" description="Disordered" evidence="2">
    <location>
        <begin position="194"/>
        <end position="213"/>
    </location>
</feature>